<sequence length="149" mass="16255">MQNDPYFLRVARGEVILSQVSKMLGWKFVHYDDDAMKVQVEYDAEDLLTNPLGCIQGGILSAMLDDAMGPAVYMTLPTPLLAVTIESKTSFISPAQPGKIKGFGKIVRKTGSIVFTEGFLHNTDGELIATGSATFKLGKYGRLPLPWQG</sequence>
<dbReference type="Gene3D" id="3.10.129.10">
    <property type="entry name" value="Hotdog Thioesterase"/>
    <property type="match status" value="1"/>
</dbReference>
<reference evidence="4 5" key="1">
    <citation type="submission" date="2018-12" db="EMBL/GenBank/DDBJ databases">
        <authorList>
            <consortium name="Pathogen Informatics"/>
        </authorList>
    </citation>
    <scope>NUCLEOTIDE SEQUENCE [LARGE SCALE GENOMIC DNA]</scope>
    <source>
        <strain evidence="4 5">NCTC9419</strain>
    </source>
</reference>
<dbReference type="InterPro" id="IPR006683">
    <property type="entry name" value="Thioestr_dom"/>
</dbReference>
<organism evidence="4 5">
    <name type="scientific">Serratia rubidaea</name>
    <name type="common">Serratia marinorubra</name>
    <dbReference type="NCBI Taxonomy" id="61652"/>
    <lineage>
        <taxon>Bacteria</taxon>
        <taxon>Pseudomonadati</taxon>
        <taxon>Pseudomonadota</taxon>
        <taxon>Gammaproteobacteria</taxon>
        <taxon>Enterobacterales</taxon>
        <taxon>Yersiniaceae</taxon>
        <taxon>Serratia</taxon>
    </lineage>
</organism>
<evidence type="ECO:0000256" key="2">
    <source>
        <dbReference type="ARBA" id="ARBA00022801"/>
    </source>
</evidence>
<dbReference type="RefSeq" id="WP_061322981.1">
    <property type="nucleotide sequence ID" value="NZ_CP014474.1"/>
</dbReference>
<feature type="domain" description="Thioesterase" evidence="3">
    <location>
        <begin position="55"/>
        <end position="128"/>
    </location>
</feature>
<dbReference type="InterPro" id="IPR003736">
    <property type="entry name" value="PAAI_dom"/>
</dbReference>
<comment type="similarity">
    <text evidence="1">Belongs to the thioesterase PaaI family.</text>
</comment>
<dbReference type="PANTHER" id="PTHR21660:SF1">
    <property type="entry name" value="ACYL-COENZYME A THIOESTERASE 13"/>
    <property type="match status" value="1"/>
</dbReference>
<dbReference type="NCBIfam" id="TIGR00369">
    <property type="entry name" value="unchar_dom_1"/>
    <property type="match status" value="1"/>
</dbReference>
<dbReference type="InterPro" id="IPR029069">
    <property type="entry name" value="HotDog_dom_sf"/>
</dbReference>
<evidence type="ECO:0000313" key="4">
    <source>
        <dbReference type="EMBL" id="VEA67873.1"/>
    </source>
</evidence>
<dbReference type="Pfam" id="PF03061">
    <property type="entry name" value="4HBT"/>
    <property type="match status" value="1"/>
</dbReference>
<evidence type="ECO:0000313" key="5">
    <source>
        <dbReference type="Proteomes" id="UP000271603"/>
    </source>
</evidence>
<dbReference type="GO" id="GO:0047617">
    <property type="term" value="F:fatty acyl-CoA hydrolase activity"/>
    <property type="evidence" value="ECO:0007669"/>
    <property type="project" value="InterPro"/>
</dbReference>
<dbReference type="STRING" id="61652.AXX16_2333"/>
<name>A0A3S4FLS7_SERRU</name>
<dbReference type="InterPro" id="IPR039298">
    <property type="entry name" value="ACOT13"/>
</dbReference>
<accession>A0A3S4FLS7</accession>
<dbReference type="PANTHER" id="PTHR21660">
    <property type="entry name" value="THIOESTERASE SUPERFAMILY MEMBER-RELATED"/>
    <property type="match status" value="1"/>
</dbReference>
<evidence type="ECO:0000256" key="1">
    <source>
        <dbReference type="ARBA" id="ARBA00008324"/>
    </source>
</evidence>
<protein>
    <submittedName>
        <fullName evidence="4">Uncharacterized protein, possibly involved in aromatic compounds catabolism</fullName>
    </submittedName>
</protein>
<dbReference type="AlphaFoldDB" id="A0A3S4FLS7"/>
<dbReference type="SUPFAM" id="SSF54637">
    <property type="entry name" value="Thioesterase/thiol ester dehydrase-isomerase"/>
    <property type="match status" value="1"/>
</dbReference>
<dbReference type="CDD" id="cd03443">
    <property type="entry name" value="PaaI_thioesterase"/>
    <property type="match status" value="1"/>
</dbReference>
<dbReference type="EMBL" id="LR134155">
    <property type="protein sequence ID" value="VEA67873.1"/>
    <property type="molecule type" value="Genomic_DNA"/>
</dbReference>
<proteinExistence type="inferred from homology"/>
<dbReference type="Proteomes" id="UP000271603">
    <property type="component" value="Chromosome"/>
</dbReference>
<gene>
    <name evidence="4" type="ORF">NCTC9419_00071</name>
</gene>
<keyword evidence="2" id="KW-0378">Hydrolase</keyword>
<evidence type="ECO:0000259" key="3">
    <source>
        <dbReference type="Pfam" id="PF03061"/>
    </source>
</evidence>